<accession>A0AAU0N0B1</accession>
<dbReference type="GO" id="GO:0009245">
    <property type="term" value="P:lipid A biosynthetic process"/>
    <property type="evidence" value="ECO:0007669"/>
    <property type="project" value="UniProtKB-UniRule"/>
</dbReference>
<dbReference type="AlphaFoldDB" id="A0AAU0N0B1"/>
<dbReference type="InterPro" id="IPR013114">
    <property type="entry name" value="FabA_FabZ"/>
</dbReference>
<dbReference type="SUPFAM" id="SSF54637">
    <property type="entry name" value="Thioesterase/thiol ester dehydrase-isomerase"/>
    <property type="match status" value="1"/>
</dbReference>
<evidence type="ECO:0000256" key="9">
    <source>
        <dbReference type="HAMAP-Rule" id="MF_00406"/>
    </source>
</evidence>
<dbReference type="HAMAP" id="MF_00406">
    <property type="entry name" value="FabZ"/>
    <property type="match status" value="1"/>
</dbReference>
<dbReference type="KEGG" id="mpaf:R5R33_03495"/>
<dbReference type="EMBL" id="CP137555">
    <property type="protein sequence ID" value="WOX06205.1"/>
    <property type="molecule type" value="Genomic_DNA"/>
</dbReference>
<keyword evidence="6 9" id="KW-0443">Lipid metabolism</keyword>
<dbReference type="GO" id="GO:0016020">
    <property type="term" value="C:membrane"/>
    <property type="evidence" value="ECO:0007669"/>
    <property type="project" value="GOC"/>
</dbReference>
<comment type="similarity">
    <text evidence="2 9">Belongs to the thioester dehydratase family. FabZ subfamily.</text>
</comment>
<organism evidence="10 11">
    <name type="scientific">Microbulbifer pacificus</name>
    <dbReference type="NCBI Taxonomy" id="407164"/>
    <lineage>
        <taxon>Bacteria</taxon>
        <taxon>Pseudomonadati</taxon>
        <taxon>Pseudomonadota</taxon>
        <taxon>Gammaproteobacteria</taxon>
        <taxon>Cellvibrionales</taxon>
        <taxon>Microbulbiferaceae</taxon>
        <taxon>Microbulbifer</taxon>
    </lineage>
</organism>
<dbReference type="FunFam" id="3.10.129.10:FF:000001">
    <property type="entry name" value="3-hydroxyacyl-[acyl-carrier-protein] dehydratase FabZ"/>
    <property type="match status" value="1"/>
</dbReference>
<dbReference type="Gene3D" id="3.10.129.10">
    <property type="entry name" value="Hotdog Thioesterase"/>
    <property type="match status" value="1"/>
</dbReference>
<evidence type="ECO:0000256" key="7">
    <source>
        <dbReference type="ARBA" id="ARBA00023239"/>
    </source>
</evidence>
<dbReference type="PANTHER" id="PTHR30272:SF1">
    <property type="entry name" value="3-HYDROXYACYL-[ACYL-CARRIER-PROTEIN] DEHYDRATASE"/>
    <property type="match status" value="1"/>
</dbReference>
<dbReference type="GO" id="GO:0019171">
    <property type="term" value="F:(3R)-hydroxyacyl-[acyl-carrier-protein] dehydratase activity"/>
    <property type="evidence" value="ECO:0007669"/>
    <property type="project" value="UniProtKB-EC"/>
</dbReference>
<evidence type="ECO:0000256" key="8">
    <source>
        <dbReference type="ARBA" id="ARBA00025049"/>
    </source>
</evidence>
<protein>
    <recommendedName>
        <fullName evidence="9">3-hydroxyacyl-[acyl-carrier-protein] dehydratase FabZ</fullName>
        <ecNumber evidence="9">4.2.1.59</ecNumber>
    </recommendedName>
    <alternativeName>
        <fullName evidence="9">(3R)-hydroxymyristoyl-[acyl-carrier-protein] dehydratase</fullName>
        <shortName evidence="9">(3R)-hydroxymyristoyl-ACP dehydrase</shortName>
    </alternativeName>
    <alternativeName>
        <fullName evidence="9">Beta-hydroxyacyl-ACP dehydratase</fullName>
    </alternativeName>
</protein>
<evidence type="ECO:0000256" key="3">
    <source>
        <dbReference type="ARBA" id="ARBA00022490"/>
    </source>
</evidence>
<keyword evidence="5 9" id="KW-0441">Lipid A biosynthesis</keyword>
<dbReference type="EC" id="4.2.1.59" evidence="9"/>
<evidence type="ECO:0000256" key="5">
    <source>
        <dbReference type="ARBA" id="ARBA00022556"/>
    </source>
</evidence>
<evidence type="ECO:0000256" key="6">
    <source>
        <dbReference type="ARBA" id="ARBA00023098"/>
    </source>
</evidence>
<name>A0AAU0N0B1_9GAMM</name>
<dbReference type="CDD" id="cd01288">
    <property type="entry name" value="FabZ"/>
    <property type="match status" value="1"/>
</dbReference>
<dbReference type="PANTHER" id="PTHR30272">
    <property type="entry name" value="3-HYDROXYACYL-[ACYL-CARRIER-PROTEIN] DEHYDRATASE"/>
    <property type="match status" value="1"/>
</dbReference>
<comment type="subcellular location">
    <subcellularLocation>
        <location evidence="1 9">Cytoplasm</location>
    </subcellularLocation>
</comment>
<keyword evidence="4 9" id="KW-0444">Lipid biosynthesis</keyword>
<reference evidence="10 11" key="1">
    <citation type="submission" date="2023-10" db="EMBL/GenBank/DDBJ databases">
        <title>Description of Microbulbifer bruguierae sp. nov., isolated from the sediments of mangrove plant Bruguiera sexangula and comparative genomic analyses of the genus Microbulbifer.</title>
        <authorList>
            <person name="Long M."/>
        </authorList>
    </citation>
    <scope>NUCLEOTIDE SEQUENCE [LARGE SCALE GENOMIC DNA]</scope>
    <source>
        <strain evidence="10 11">SPO729</strain>
    </source>
</reference>
<evidence type="ECO:0000256" key="2">
    <source>
        <dbReference type="ARBA" id="ARBA00009174"/>
    </source>
</evidence>
<dbReference type="GO" id="GO:0006633">
    <property type="term" value="P:fatty acid biosynthetic process"/>
    <property type="evidence" value="ECO:0007669"/>
    <property type="project" value="UniProtKB-UniRule"/>
</dbReference>
<dbReference type="RefSeq" id="WP_318954663.1">
    <property type="nucleotide sequence ID" value="NZ_CP137555.1"/>
</dbReference>
<proteinExistence type="inferred from homology"/>
<comment type="catalytic activity">
    <reaction evidence="9">
        <text>a (3R)-hydroxyacyl-[ACP] = a (2E)-enoyl-[ACP] + H2O</text>
        <dbReference type="Rhea" id="RHEA:13097"/>
        <dbReference type="Rhea" id="RHEA-COMP:9925"/>
        <dbReference type="Rhea" id="RHEA-COMP:9945"/>
        <dbReference type="ChEBI" id="CHEBI:15377"/>
        <dbReference type="ChEBI" id="CHEBI:78784"/>
        <dbReference type="ChEBI" id="CHEBI:78827"/>
        <dbReference type="EC" id="4.2.1.59"/>
    </reaction>
</comment>
<dbReference type="Proteomes" id="UP001302477">
    <property type="component" value="Chromosome"/>
</dbReference>
<dbReference type="Pfam" id="PF07977">
    <property type="entry name" value="FabA"/>
    <property type="match status" value="1"/>
</dbReference>
<feature type="active site" evidence="9">
    <location>
        <position position="48"/>
    </location>
</feature>
<sequence length="145" mass="16328">MMDVQEIRQYLPHRYPFLLVDRVVELEKGKSIKGYKNISINEEVFNGHFPEMPIFPGVMIVEALAQVSGILGFKTLGQKPEDGYLYLFAGIDNVRFKRQVVPGDRLQLESEVISERRGIWKFAGKASVDGELAASADILCAVKKI</sequence>
<dbReference type="GO" id="GO:0005737">
    <property type="term" value="C:cytoplasm"/>
    <property type="evidence" value="ECO:0007669"/>
    <property type="project" value="UniProtKB-SubCell"/>
</dbReference>
<dbReference type="NCBIfam" id="NF000582">
    <property type="entry name" value="PRK00006.1"/>
    <property type="match status" value="1"/>
</dbReference>
<evidence type="ECO:0000256" key="4">
    <source>
        <dbReference type="ARBA" id="ARBA00022516"/>
    </source>
</evidence>
<evidence type="ECO:0000256" key="1">
    <source>
        <dbReference type="ARBA" id="ARBA00004496"/>
    </source>
</evidence>
<gene>
    <name evidence="9 10" type="primary">fabZ</name>
    <name evidence="10" type="ORF">R5R33_03495</name>
</gene>
<evidence type="ECO:0000313" key="11">
    <source>
        <dbReference type="Proteomes" id="UP001302477"/>
    </source>
</evidence>
<comment type="function">
    <text evidence="8 9">Involved in unsaturated fatty acids biosynthesis. Catalyzes the dehydration of short chain beta-hydroxyacyl-ACPs and long chain saturated and unsaturated beta-hydroxyacyl-ACPs.</text>
</comment>
<dbReference type="InterPro" id="IPR010084">
    <property type="entry name" value="FabZ"/>
</dbReference>
<keyword evidence="7 9" id="KW-0456">Lyase</keyword>
<dbReference type="NCBIfam" id="TIGR01750">
    <property type="entry name" value="fabZ"/>
    <property type="match status" value="1"/>
</dbReference>
<dbReference type="InterPro" id="IPR029069">
    <property type="entry name" value="HotDog_dom_sf"/>
</dbReference>
<keyword evidence="3 9" id="KW-0963">Cytoplasm</keyword>
<keyword evidence="11" id="KW-1185">Reference proteome</keyword>
<evidence type="ECO:0000313" key="10">
    <source>
        <dbReference type="EMBL" id="WOX06205.1"/>
    </source>
</evidence>